<feature type="chain" id="PRO_5015512784" description="Rhodanese domain-containing protein" evidence="1">
    <location>
        <begin position="32"/>
        <end position="419"/>
    </location>
</feature>
<evidence type="ECO:0000256" key="1">
    <source>
        <dbReference type="SAM" id="SignalP"/>
    </source>
</evidence>
<protein>
    <recommendedName>
        <fullName evidence="2">Rhodanese domain-containing protein</fullName>
    </recommendedName>
</protein>
<proteinExistence type="predicted"/>
<accession>A0A2S9EVF5</accession>
<gene>
    <name evidence="3" type="ORF">CQZ99_09210</name>
</gene>
<feature type="domain" description="Rhodanese" evidence="2">
    <location>
        <begin position="286"/>
        <end position="300"/>
    </location>
</feature>
<dbReference type="InterPro" id="IPR001763">
    <property type="entry name" value="Rhodanese-like_dom"/>
</dbReference>
<feature type="signal peptide" evidence="1">
    <location>
        <begin position="1"/>
        <end position="31"/>
    </location>
</feature>
<comment type="caution">
    <text evidence="3">The sequence shown here is derived from an EMBL/GenBank/DDBJ whole genome shotgun (WGS) entry which is preliminary data.</text>
</comment>
<dbReference type="Proteomes" id="UP000238045">
    <property type="component" value="Unassembled WGS sequence"/>
</dbReference>
<evidence type="ECO:0000313" key="3">
    <source>
        <dbReference type="EMBL" id="PRC20151.1"/>
    </source>
</evidence>
<organism evidence="3 4">
    <name type="scientific">Pseudomonas poae</name>
    <dbReference type="NCBI Taxonomy" id="200451"/>
    <lineage>
        <taxon>Bacteria</taxon>
        <taxon>Pseudomonadati</taxon>
        <taxon>Pseudomonadota</taxon>
        <taxon>Gammaproteobacteria</taxon>
        <taxon>Pseudomonadales</taxon>
        <taxon>Pseudomonadaceae</taxon>
        <taxon>Pseudomonas</taxon>
    </lineage>
</organism>
<evidence type="ECO:0000313" key="4">
    <source>
        <dbReference type="Proteomes" id="UP000238045"/>
    </source>
</evidence>
<evidence type="ECO:0000259" key="2">
    <source>
        <dbReference type="PROSITE" id="PS50206"/>
    </source>
</evidence>
<dbReference type="PROSITE" id="PS50206">
    <property type="entry name" value="RHODANESE_3"/>
    <property type="match status" value="1"/>
</dbReference>
<sequence length="419" mass="45654">MKKVKKSKRTHLKALACLGVSCLLWAAPASALVQDITAVFRPDASKPDENTFTNTTPVTGYCQMAPGQCADNKTFSIRLPVSAQSSGPLMAKPADPRQGAYWKAPAQWRSVTVVNMFGEEETVELRISGIGSRHQFDRHVAELVGGGVSALQGHQRLWVGSSWVNPPSPCRYSGVGFYGDFTYQFLWKTPVEEGCAKIPNYPIPDMRYEYLDIAYELRTPNPLTMSTGVYSGVLNFGIGPHQDFDFGDVMLPNDSQLMLSFTLDVQHILKVDLPPGGERVELLPQGGWQAWLQHGRPPARLLRDQTVRLTASSRFKMLLECSVIAGNTCGLKNGAGEQVPVQVAVTLPSGLSDGAGQSVNKRPLRLDGSGTELFQPSSYVDNRPAVLHFEVAKDDVGTMLSHPGSTYSGGVTVVWDSEV</sequence>
<name>A0A2S9EVF5_9PSED</name>
<reference evidence="3 4" key="1">
    <citation type="submission" date="2017-09" db="EMBL/GenBank/DDBJ databases">
        <title>Genomic, metabolic, and phenotypic characteristics of bacterial isolates from the natural microbiome of the model nematode Caenorhabditis elegans.</title>
        <authorList>
            <person name="Zimmermann J."/>
            <person name="Obeng N."/>
            <person name="Yang W."/>
            <person name="Obeng O."/>
            <person name="Kissoyan K."/>
            <person name="Pees B."/>
            <person name="Dirksen P."/>
            <person name="Hoppner M."/>
            <person name="Franke A."/>
            <person name="Rosenstiel P."/>
            <person name="Leippe M."/>
            <person name="Dierking K."/>
            <person name="Kaleta C."/>
            <person name="Schulenburg H."/>
        </authorList>
    </citation>
    <scope>NUCLEOTIDE SEQUENCE [LARGE SCALE GENOMIC DNA]</scope>
    <source>
        <strain evidence="3 4">MYb117</strain>
    </source>
</reference>
<keyword evidence="1" id="KW-0732">Signal</keyword>
<dbReference type="AlphaFoldDB" id="A0A2S9EVF5"/>
<keyword evidence="4" id="KW-1185">Reference proteome</keyword>
<dbReference type="RefSeq" id="WP_105696399.1">
    <property type="nucleotide sequence ID" value="NZ_CP159260.1"/>
</dbReference>
<dbReference type="EMBL" id="PCQL01000007">
    <property type="protein sequence ID" value="PRC20151.1"/>
    <property type="molecule type" value="Genomic_DNA"/>
</dbReference>